<dbReference type="RefSeq" id="WP_172692699.1">
    <property type="nucleotide sequence ID" value="NZ_MF600313.1"/>
</dbReference>
<reference evidence="2" key="1">
    <citation type="journal article" date="2018" name="Front. Microbiol.">
        <title>Beyond the Limits: tRNA Array Units in Mycobacterium Genomes.</title>
        <authorList>
            <person name="Morgado S.M."/>
            <person name="Vicente A.C."/>
        </authorList>
    </citation>
    <scope>NUCLEOTIDE SEQUENCE</scope>
    <source>
        <strain evidence="2">CBMA 213</strain>
        <plasmid evidence="2">pCBMA213_1</plasmid>
    </source>
</reference>
<gene>
    <name evidence="2" type="ORF">B5P44_p00359</name>
</gene>
<feature type="region of interest" description="Disordered" evidence="1">
    <location>
        <begin position="1"/>
        <end position="21"/>
    </location>
</feature>
<organism evidence="2">
    <name type="scientific">Mycolicibacterium sp. CBMA 213</name>
    <dbReference type="NCBI Taxonomy" id="1968788"/>
    <lineage>
        <taxon>Bacteria</taxon>
        <taxon>Bacillati</taxon>
        <taxon>Actinomycetota</taxon>
        <taxon>Actinomycetes</taxon>
        <taxon>Mycobacteriales</taxon>
        <taxon>Mycobacteriaceae</taxon>
        <taxon>Mycolicibacterium</taxon>
    </lineage>
</organism>
<evidence type="ECO:0000313" key="2">
    <source>
        <dbReference type="EMBL" id="AVN58621.1"/>
    </source>
</evidence>
<keyword evidence="2" id="KW-0614">Plasmid</keyword>
<sequence>MYAIRAAYPPSASAERTPGDGPADRRLIDLLNAYGVARFGDEWWPGNAGPWIGGVQGEELASLLAGAGTARGIARWRVTDLAADHYVELDALDADDAIARYCQSSAQDAWSEQIRMEIER</sequence>
<name>A0A343VRU7_9MYCO</name>
<protein>
    <submittedName>
        <fullName evidence="2">Uncharacterized protein</fullName>
    </submittedName>
</protein>
<accession>A0A343VRU7</accession>
<dbReference type="AlphaFoldDB" id="A0A343VRU7"/>
<proteinExistence type="predicted"/>
<dbReference type="EMBL" id="MF600313">
    <property type="protein sequence ID" value="AVN58621.1"/>
    <property type="molecule type" value="Genomic_DNA"/>
</dbReference>
<evidence type="ECO:0000256" key="1">
    <source>
        <dbReference type="SAM" id="MobiDB-lite"/>
    </source>
</evidence>
<geneLocation type="plasmid" evidence="2">
    <name>pCBMA213_1</name>
</geneLocation>